<keyword evidence="3" id="KW-1185">Reference proteome</keyword>
<dbReference type="Pfam" id="PF07314">
    <property type="entry name" value="Lit"/>
    <property type="match status" value="1"/>
</dbReference>
<organism evidence="2 3">
    <name type="scientific">Hungatella hathewayi WAL-18680</name>
    <dbReference type="NCBI Taxonomy" id="742737"/>
    <lineage>
        <taxon>Bacteria</taxon>
        <taxon>Bacillati</taxon>
        <taxon>Bacillota</taxon>
        <taxon>Clostridia</taxon>
        <taxon>Lachnospirales</taxon>
        <taxon>Lachnospiraceae</taxon>
        <taxon>Hungatella</taxon>
    </lineage>
</organism>
<gene>
    <name evidence="2" type="ORF">HMPREF9473_00165</name>
</gene>
<dbReference type="RefSeq" id="WP_006778146.1">
    <property type="nucleotide sequence ID" value="NZ_CP040506.1"/>
</dbReference>
<dbReference type="AlphaFoldDB" id="G5I9H5"/>
<protein>
    <submittedName>
        <fullName evidence="2">Integral membrane protein</fullName>
    </submittedName>
</protein>
<dbReference type="NCBIfam" id="TIGR01906">
    <property type="entry name" value="integ_TIGR01906"/>
    <property type="match status" value="1"/>
</dbReference>
<evidence type="ECO:0000313" key="3">
    <source>
        <dbReference type="Proteomes" id="UP000005384"/>
    </source>
</evidence>
<dbReference type="PATRIC" id="fig|742737.3.peg.158"/>
<sequence>MSILRYFAGILCSFCLMIILLITSVEAVAYWTPGYYEKEYAKYNVTADVNMEMDDLLDVTKEMMAFLRGDRADLHVETTVGGVQREFFNEREIAHMVDVQGLFLAALMIRRICLAVAAVCVIALFLLKSNVKKILPKSICIGTGLFFALICVLAGIISTDFNKYFVMFHHIFFNNDLWILDPATDLLINIVPEPFFMDTAARIALTYGISVLILFLACFFYLRRQKK</sequence>
<keyword evidence="1" id="KW-0812">Transmembrane</keyword>
<feature type="transmembrane region" description="Helical" evidence="1">
    <location>
        <begin position="203"/>
        <end position="222"/>
    </location>
</feature>
<keyword evidence="1" id="KW-1133">Transmembrane helix</keyword>
<dbReference type="OrthoDB" id="9813051at2"/>
<evidence type="ECO:0000256" key="1">
    <source>
        <dbReference type="SAM" id="Phobius"/>
    </source>
</evidence>
<comment type="caution">
    <text evidence="2">The sequence shown here is derived from an EMBL/GenBank/DDBJ whole genome shotgun (WGS) entry which is preliminary data.</text>
</comment>
<reference evidence="2 3" key="1">
    <citation type="submission" date="2011-08" db="EMBL/GenBank/DDBJ databases">
        <title>The Genome Sequence of Clostridium hathewayi WAL-18680.</title>
        <authorList>
            <consortium name="The Broad Institute Genome Sequencing Platform"/>
            <person name="Earl A."/>
            <person name="Ward D."/>
            <person name="Feldgarden M."/>
            <person name="Gevers D."/>
            <person name="Finegold S.M."/>
            <person name="Summanen P.H."/>
            <person name="Molitoris D.R."/>
            <person name="Song M."/>
            <person name="Daigneault M."/>
            <person name="Allen-Vercoe E."/>
            <person name="Young S.K."/>
            <person name="Zeng Q."/>
            <person name="Gargeya S."/>
            <person name="Fitzgerald M."/>
            <person name="Haas B."/>
            <person name="Abouelleil A."/>
            <person name="Alvarado L."/>
            <person name="Arachchi H.M."/>
            <person name="Berlin A."/>
            <person name="Brown A."/>
            <person name="Chapman S.B."/>
            <person name="Chen Z."/>
            <person name="Dunbar C."/>
            <person name="Freedman E."/>
            <person name="Gearin G."/>
            <person name="Gellesch M."/>
            <person name="Goldberg J."/>
            <person name="Griggs A."/>
            <person name="Gujja S."/>
            <person name="Heiman D."/>
            <person name="Howarth C."/>
            <person name="Larson L."/>
            <person name="Lui A."/>
            <person name="MacDonald P.J.P."/>
            <person name="Montmayeur A."/>
            <person name="Murphy C."/>
            <person name="Neiman D."/>
            <person name="Pearson M."/>
            <person name="Priest M."/>
            <person name="Roberts A."/>
            <person name="Saif S."/>
            <person name="Shea T."/>
            <person name="Shenoy N."/>
            <person name="Sisk P."/>
            <person name="Stolte C."/>
            <person name="Sykes S."/>
            <person name="Wortman J."/>
            <person name="Nusbaum C."/>
            <person name="Birren B."/>
        </authorList>
    </citation>
    <scope>NUCLEOTIDE SEQUENCE [LARGE SCALE GENOMIC DNA]</scope>
    <source>
        <strain evidence="2 3">WAL-18680</strain>
    </source>
</reference>
<dbReference type="EMBL" id="ADLN01000001">
    <property type="protein sequence ID" value="EHI61714.1"/>
    <property type="molecule type" value="Genomic_DNA"/>
</dbReference>
<feature type="transmembrane region" description="Helical" evidence="1">
    <location>
        <begin position="139"/>
        <end position="158"/>
    </location>
</feature>
<proteinExistence type="predicted"/>
<keyword evidence="1" id="KW-0472">Membrane</keyword>
<dbReference type="InterPro" id="IPR010178">
    <property type="entry name" value="Lit"/>
</dbReference>
<name>G5I9H5_9FIRM</name>
<feature type="transmembrane region" description="Helical" evidence="1">
    <location>
        <begin position="102"/>
        <end position="127"/>
    </location>
</feature>
<dbReference type="Proteomes" id="UP000005384">
    <property type="component" value="Unassembled WGS sequence"/>
</dbReference>
<accession>G5I9H5</accession>
<evidence type="ECO:0000313" key="2">
    <source>
        <dbReference type="EMBL" id="EHI61714.1"/>
    </source>
</evidence>
<dbReference type="HOGENOM" id="CLU_093826_0_0_9"/>